<feature type="signal peptide" evidence="3">
    <location>
        <begin position="1"/>
        <end position="19"/>
    </location>
</feature>
<dbReference type="PANTHER" id="PTHR33562:SF2">
    <property type="entry name" value="PROTEIN QUIVER"/>
    <property type="match status" value="1"/>
</dbReference>
<gene>
    <name evidence="4" type="ORF">BXYJ_LOCUS4975</name>
</gene>
<keyword evidence="7" id="KW-1185">Reference proteome</keyword>
<dbReference type="Proteomes" id="UP000659654">
    <property type="component" value="Unassembled WGS sequence"/>
</dbReference>
<evidence type="ECO:0000256" key="1">
    <source>
        <dbReference type="ARBA" id="ARBA00022729"/>
    </source>
</evidence>
<organism evidence="6 8">
    <name type="scientific">Bursaphelenchus xylophilus</name>
    <name type="common">Pinewood nematode worm</name>
    <name type="synonym">Aphelenchoides xylophilus</name>
    <dbReference type="NCBI Taxonomy" id="6326"/>
    <lineage>
        <taxon>Eukaryota</taxon>
        <taxon>Metazoa</taxon>
        <taxon>Ecdysozoa</taxon>
        <taxon>Nematoda</taxon>
        <taxon>Chromadorea</taxon>
        <taxon>Rhabditida</taxon>
        <taxon>Tylenchina</taxon>
        <taxon>Tylenchomorpha</taxon>
        <taxon>Aphelenchoidea</taxon>
        <taxon>Aphelenchoididae</taxon>
        <taxon>Bursaphelenchus</taxon>
    </lineage>
</organism>
<protein>
    <submittedName>
        <fullName evidence="4">(pine wood nematode) hypothetical protein</fullName>
    </submittedName>
</protein>
<dbReference type="PANTHER" id="PTHR33562">
    <property type="entry name" value="ATILLA, ISOFORM B-RELATED-RELATED"/>
    <property type="match status" value="1"/>
</dbReference>
<feature type="chain" id="PRO_5036022187" evidence="3">
    <location>
        <begin position="20"/>
        <end position="128"/>
    </location>
</feature>
<dbReference type="GO" id="GO:0032222">
    <property type="term" value="P:regulation of synaptic transmission, cholinergic"/>
    <property type="evidence" value="ECO:0007669"/>
    <property type="project" value="InterPro"/>
</dbReference>
<evidence type="ECO:0000313" key="6">
    <source>
        <dbReference type="Proteomes" id="UP000095284"/>
    </source>
</evidence>
<sequence>MHLLFHLAVFLSLAHLGSSVKCYQCVGEKGRNVSDVNIACFKSGGHETRECPFGCLKVTTEFHREASIKRTCAPEKVEKDECVTKQNYDKVDECRCKEDLCNDAIGIPPALVTTAALLSLLAVVYQNF</sequence>
<dbReference type="GO" id="GO:0030431">
    <property type="term" value="P:sleep"/>
    <property type="evidence" value="ECO:0007669"/>
    <property type="project" value="InterPro"/>
</dbReference>
<dbReference type="InterPro" id="IPR050975">
    <property type="entry name" value="Sleep_regulator"/>
</dbReference>
<keyword evidence="2" id="KW-0325">Glycoprotein</keyword>
<dbReference type="EMBL" id="CAJFCV020000002">
    <property type="protein sequence ID" value="CAG9100787.1"/>
    <property type="molecule type" value="Genomic_DNA"/>
</dbReference>
<dbReference type="Proteomes" id="UP000582659">
    <property type="component" value="Unassembled WGS sequence"/>
</dbReference>
<keyword evidence="1 3" id="KW-0732">Signal</keyword>
<name>A0A1I7SHS9_BURXY</name>
<evidence type="ECO:0000313" key="7">
    <source>
        <dbReference type="Proteomes" id="UP000659654"/>
    </source>
</evidence>
<proteinExistence type="predicted"/>
<dbReference type="EMBL" id="CAJFDI010000002">
    <property type="protein sequence ID" value="CAD5217318.1"/>
    <property type="molecule type" value="Genomic_DNA"/>
</dbReference>
<reference evidence="5" key="2">
    <citation type="submission" date="2020-08" db="EMBL/GenBank/DDBJ databases">
        <authorList>
            <person name="Kikuchi T."/>
        </authorList>
    </citation>
    <scope>NUCLEOTIDE SEQUENCE</scope>
    <source>
        <strain evidence="4">Ka4C1</strain>
    </source>
</reference>
<dbReference type="AlphaFoldDB" id="A0A1I7SHS9"/>
<evidence type="ECO:0000313" key="5">
    <source>
        <dbReference type="EMBL" id="CAG9100787.1"/>
    </source>
</evidence>
<evidence type="ECO:0000256" key="2">
    <source>
        <dbReference type="ARBA" id="ARBA00023180"/>
    </source>
</evidence>
<dbReference type="Pfam" id="PF17064">
    <property type="entry name" value="QVR"/>
    <property type="match status" value="1"/>
</dbReference>
<dbReference type="Proteomes" id="UP000095284">
    <property type="component" value="Unplaced"/>
</dbReference>
<accession>A0A1I7SHS9</accession>
<reference evidence="8" key="1">
    <citation type="submission" date="2016-11" db="UniProtKB">
        <authorList>
            <consortium name="WormBaseParasite"/>
        </authorList>
    </citation>
    <scope>IDENTIFICATION</scope>
</reference>
<dbReference type="WBParaSite" id="BXY_1259700.1">
    <property type="protein sequence ID" value="BXY_1259700.1"/>
    <property type="gene ID" value="BXY_1259700"/>
</dbReference>
<evidence type="ECO:0000313" key="8">
    <source>
        <dbReference type="WBParaSite" id="BXY_1259700.1"/>
    </source>
</evidence>
<evidence type="ECO:0000313" key="4">
    <source>
        <dbReference type="EMBL" id="CAD5217318.1"/>
    </source>
</evidence>
<evidence type="ECO:0000256" key="3">
    <source>
        <dbReference type="SAM" id="SignalP"/>
    </source>
</evidence>
<dbReference type="InterPro" id="IPR031424">
    <property type="entry name" value="QVR-like"/>
</dbReference>